<name>A0A7I7RUV7_9MYCO</name>
<sequence>MADQLTEDTLTALSLLTAAHGEKGRHKTLAGELATTFVHENPEDGHTRLVSGLLNLSVALTAQLCLSKGLTPDQANEVLQDTAELIIDMGTAE</sequence>
<dbReference type="Proteomes" id="UP000467428">
    <property type="component" value="Chromosome"/>
</dbReference>
<evidence type="ECO:0000313" key="2">
    <source>
        <dbReference type="Proteomes" id="UP000467428"/>
    </source>
</evidence>
<geneLocation type="plasmid" evidence="2">
    <name>pjcm18538 dna</name>
</geneLocation>
<protein>
    <submittedName>
        <fullName evidence="1">Uncharacterized protein</fullName>
    </submittedName>
</protein>
<dbReference type="AlphaFoldDB" id="A0A7I7RUV7"/>
<dbReference type="EMBL" id="AP022593">
    <property type="protein sequence ID" value="BBY47749.1"/>
    <property type="molecule type" value="Genomic_DNA"/>
</dbReference>
<keyword evidence="2" id="KW-1185">Reference proteome</keyword>
<gene>
    <name evidence="1" type="ORF">MARA_12170</name>
</gene>
<proteinExistence type="predicted"/>
<organism evidence="1 2">
    <name type="scientific">Mycolicibacterium arabiense</name>
    <dbReference type="NCBI Taxonomy" id="1286181"/>
    <lineage>
        <taxon>Bacteria</taxon>
        <taxon>Bacillati</taxon>
        <taxon>Actinomycetota</taxon>
        <taxon>Actinomycetes</taxon>
        <taxon>Mycobacteriales</taxon>
        <taxon>Mycobacteriaceae</taxon>
        <taxon>Mycolicibacterium</taxon>
    </lineage>
</organism>
<dbReference type="KEGG" id="marz:MARA_12170"/>
<reference evidence="1 2" key="1">
    <citation type="journal article" date="2019" name="Emerg. Microbes Infect.">
        <title>Comprehensive subspecies identification of 175 nontuberculous mycobacteria species based on 7547 genomic profiles.</title>
        <authorList>
            <person name="Matsumoto Y."/>
            <person name="Kinjo T."/>
            <person name="Motooka D."/>
            <person name="Nabeya D."/>
            <person name="Jung N."/>
            <person name="Uechi K."/>
            <person name="Horii T."/>
            <person name="Iida T."/>
            <person name="Fujita J."/>
            <person name="Nakamura S."/>
        </authorList>
    </citation>
    <scope>NUCLEOTIDE SEQUENCE [LARGE SCALE GENOMIC DNA]</scope>
    <source>
        <strain evidence="1 2">JCM 18538</strain>
    </source>
</reference>
<evidence type="ECO:0000313" key="1">
    <source>
        <dbReference type="EMBL" id="BBY47749.1"/>
    </source>
</evidence>
<accession>A0A7I7RUV7</accession>
<dbReference type="RefSeq" id="WP_163917635.1">
    <property type="nucleotide sequence ID" value="NZ_AP022593.1"/>
</dbReference>